<organism evidence="3 4">
    <name type="scientific">Phycomyces blakesleeanus (strain ATCC 8743b / DSM 1359 / FGSC 10004 / NBRC 33097 / NRRL 1555)</name>
    <dbReference type="NCBI Taxonomy" id="763407"/>
    <lineage>
        <taxon>Eukaryota</taxon>
        <taxon>Fungi</taxon>
        <taxon>Fungi incertae sedis</taxon>
        <taxon>Mucoromycota</taxon>
        <taxon>Mucoromycotina</taxon>
        <taxon>Mucoromycetes</taxon>
        <taxon>Mucorales</taxon>
        <taxon>Phycomycetaceae</taxon>
        <taxon>Phycomyces</taxon>
    </lineage>
</organism>
<dbReference type="InterPro" id="IPR036291">
    <property type="entry name" value="NAD(P)-bd_dom_sf"/>
</dbReference>
<name>A0A162UI55_PHYB8</name>
<dbReference type="RefSeq" id="XP_018293433.1">
    <property type="nucleotide sequence ID" value="XM_018443286.1"/>
</dbReference>
<dbReference type="GO" id="GO:0006631">
    <property type="term" value="P:fatty acid metabolic process"/>
    <property type="evidence" value="ECO:0007669"/>
    <property type="project" value="TreeGrafter"/>
</dbReference>
<reference evidence="4" key="1">
    <citation type="submission" date="2015-06" db="EMBL/GenBank/DDBJ databases">
        <title>Expansion of signal transduction pathways in fungi by whole-genome duplication.</title>
        <authorList>
            <consortium name="DOE Joint Genome Institute"/>
            <person name="Corrochano L.M."/>
            <person name="Kuo A."/>
            <person name="Marcet-Houben M."/>
            <person name="Polaino S."/>
            <person name="Salamov A."/>
            <person name="Villalobos J.M."/>
            <person name="Alvarez M.I."/>
            <person name="Avalos J."/>
            <person name="Benito E.P."/>
            <person name="Benoit I."/>
            <person name="Burger G."/>
            <person name="Camino L.P."/>
            <person name="Canovas D."/>
            <person name="Cerda-Olmedo E."/>
            <person name="Cheng J.-F."/>
            <person name="Dominguez A."/>
            <person name="Elias M."/>
            <person name="Eslava A.P."/>
            <person name="Glaser F."/>
            <person name="Grimwood J."/>
            <person name="Gutierrez G."/>
            <person name="Heitman J."/>
            <person name="Henrissat B."/>
            <person name="Iturriaga E.A."/>
            <person name="Lang B.F."/>
            <person name="Lavin J.L."/>
            <person name="Lee S."/>
            <person name="Li W."/>
            <person name="Lindquist E."/>
            <person name="Lopez-Garcia S."/>
            <person name="Luque E.M."/>
            <person name="Marcos A.T."/>
            <person name="Martin J."/>
            <person name="McCluskey K."/>
            <person name="Medina H.R."/>
            <person name="Miralles-Duran A."/>
            <person name="Miyazaki A."/>
            <person name="Munoz-Torres E."/>
            <person name="Oguiza J.A."/>
            <person name="Ohm R."/>
            <person name="Olmedo M."/>
            <person name="Orejas M."/>
            <person name="Ortiz-Castellanos L."/>
            <person name="Pisabarro A.G."/>
            <person name="Rodriguez-Romero J."/>
            <person name="Ruiz-Herrera J."/>
            <person name="Ruiz-Vazquez R."/>
            <person name="Sanz C."/>
            <person name="Schackwitz W."/>
            <person name="Schmutz J."/>
            <person name="Shahriari M."/>
            <person name="Shelest E."/>
            <person name="Silva-Franco F."/>
            <person name="Soanes D."/>
            <person name="Syed K."/>
            <person name="Tagua V.G."/>
            <person name="Talbot N.J."/>
            <person name="Thon M."/>
            <person name="De vries R.P."/>
            <person name="Wiebenga A."/>
            <person name="Yadav J.S."/>
            <person name="Braun E.L."/>
            <person name="Baker S."/>
            <person name="Garre V."/>
            <person name="Horwitz B."/>
            <person name="Torres-Martinez S."/>
            <person name="Idnurm A."/>
            <person name="Herrera-Estrella A."/>
            <person name="Gabaldon T."/>
            <person name="Grigoriev I.V."/>
        </authorList>
    </citation>
    <scope>NUCLEOTIDE SEQUENCE [LARGE SCALE GENOMIC DNA]</scope>
    <source>
        <strain evidence="4">NRRL 1555(-)</strain>
    </source>
</reference>
<dbReference type="Pfam" id="PF07993">
    <property type="entry name" value="NAD_binding_4"/>
    <property type="match status" value="1"/>
</dbReference>
<dbReference type="GO" id="GO:0019432">
    <property type="term" value="P:triglyceride biosynthetic process"/>
    <property type="evidence" value="ECO:0007669"/>
    <property type="project" value="TreeGrafter"/>
</dbReference>
<dbReference type="GO" id="GO:0012505">
    <property type="term" value="C:endomembrane system"/>
    <property type="evidence" value="ECO:0007669"/>
    <property type="project" value="UniProtKB-SubCell"/>
</dbReference>
<dbReference type="InterPro" id="IPR045520">
    <property type="entry name" value="GPAT/DHAPAT_C"/>
</dbReference>
<dbReference type="PANTHER" id="PTHR12563">
    <property type="entry name" value="GLYCEROL-3-PHOSPHATE ACYLTRANSFERASE"/>
    <property type="match status" value="1"/>
</dbReference>
<dbReference type="STRING" id="763407.A0A162UI55"/>
<dbReference type="GO" id="GO:0004366">
    <property type="term" value="F:glycerol-3-phosphate O-acyltransferase activity"/>
    <property type="evidence" value="ECO:0007669"/>
    <property type="project" value="TreeGrafter"/>
</dbReference>
<dbReference type="Gene3D" id="3.40.50.720">
    <property type="entry name" value="NAD(P)-binding Rossmann-like Domain"/>
    <property type="match status" value="1"/>
</dbReference>
<dbReference type="SMART" id="SM00563">
    <property type="entry name" value="PlsC"/>
    <property type="match status" value="1"/>
</dbReference>
<dbReference type="PANTHER" id="PTHR12563:SF17">
    <property type="entry name" value="DIHYDROXYACETONE PHOSPHATE ACYLTRANSFERASE"/>
    <property type="match status" value="1"/>
</dbReference>
<dbReference type="InterPro" id="IPR013120">
    <property type="entry name" value="FAR_NAD-bd"/>
</dbReference>
<dbReference type="Pfam" id="PF19277">
    <property type="entry name" value="GPAT_C"/>
    <property type="match status" value="1"/>
</dbReference>
<protein>
    <recommendedName>
        <fullName evidence="2">Phospholipid/glycerol acyltransferase domain-containing protein</fullName>
    </recommendedName>
</protein>
<dbReference type="VEuPathDB" id="FungiDB:PHYBLDRAFT_77682"/>
<dbReference type="GO" id="GO:0031966">
    <property type="term" value="C:mitochondrial membrane"/>
    <property type="evidence" value="ECO:0007669"/>
    <property type="project" value="TreeGrafter"/>
</dbReference>
<dbReference type="InParanoid" id="A0A162UI55"/>
<evidence type="ECO:0000313" key="3">
    <source>
        <dbReference type="EMBL" id="OAD75393.1"/>
    </source>
</evidence>
<evidence type="ECO:0000256" key="1">
    <source>
        <dbReference type="ARBA" id="ARBA00004184"/>
    </source>
</evidence>
<gene>
    <name evidence="3" type="ORF">PHYBLDRAFT_77682</name>
</gene>
<proteinExistence type="predicted"/>
<sequence>MTIDWMYQSVESTTQPNVQFYTNKTILITGATGFLGKAVLWKLMYTYGHVLDAIYLFVRPNGSAGNPRGADHRVWADIVSSKAFKDMPEDKRKKMIPMACDLSAPDLGLSFDNRNRLKDTQIVIHCAGSPEYGCTLDWSIEINALATLRLMDLADECPAMSAFIHMSNIHLYQDLPPGNIYEQVYDLGLGDPEQVLKKLVTMDEQESNVLLKKILQQYPTTHMFTKALTEHLILRRAELNREEEKQGGKKQWPIAIIRASWLGPSAFEPFPGWTSGLTGVNSWIALHSYGVPLVKASQGDRSADIVPVDYVVRTILGTLPRLDFPGTEFVLPLAQPVVAPPARQSIIKLGRRSLLSTAGSPVALLEMPKPNLKTFPIIYQISATSTMPPMDWYKVYNTFQHYWQRTTGTALLPAGEYFTTNTAWSTAKFLVSYYLGPSLGKLKTNGAGSPGIGERHPSESQWAELATKTRHVIERSLKSEWVHDSTELERLAFKLRDDPSLDLRCFRTLDQLNYLLQACYGIHCSLLSGQKQFVIRTLCLADGWDCALYTTTVRGVIDEKISSVVYTEQEIRQRIQQMIDTVILSLEDVAGYQQKVQLKANWVECLNDRLEDWCGQKETLLESLAKSDNDPWMARRIDTTEIIKVIVLNDHRVGKAVHQIAERSGIKPAKVVDQSLKILSRMMERTQLSYVCFAGSFLKTLFQTMFSSIQIRTEDVEEIKRQIDGKRVVYVPVSKTVLDPLIVWYLTIRYELPVPAIMVDEALAILGPVSDLLRLSGTVFVKRDPSERTNIATAVTAAYSQVLLREHNALLLSLEKVRSRTGLCQQPFEDGLLEMAIDTVLEMNQSSSPIHKTAQSMAIKNDIAFVPINLSYEVIPDISRLISQDLYGPLEPNISCDFKPSSVRLPSEAKAARSLKEGEPVKVERAKGRILVGIGKILKLNEYLDEKDRRDYEPAQVAKEVSGAISQRQQECLVISPLSLVAAILLHSRTEGSVVKLDDVKQSLMWLRSEILSHKFAHLDWKDTEDPETVIFYSIQLLDPHRKIISIETRGDDVYFSISNRADNILQLAYHTNQTYDYISGIYKSRDIIKETRPNSWTLQVTAKNDRIRYGHLTLMASLVYPAIDAIWVTICGLSALEDIGNLPSALLPSLSQCIGAHLISGRRTMYNEVLSTEYSRQALEALVRTGLLERKPAKDVLSPDAQMLLQSLGLSTTDDVYQLSQESLSHSPIPDLVLSPADGSAEQSNIEFTGMKRDPVAALCCRVEQVRIENGTGHSGNDQVYSKCQSQVHRWMSPTQNSFSAKQKAAGVSPAEDKMIQLGYSLTQTIPGYQHWEET</sequence>
<accession>A0A162UI55</accession>
<dbReference type="Proteomes" id="UP000077315">
    <property type="component" value="Unassembled WGS sequence"/>
</dbReference>
<comment type="subcellular location">
    <subcellularLocation>
        <location evidence="1">Endomembrane system</location>
        <topology evidence="1">Peripheral membrane protein</topology>
    </subcellularLocation>
</comment>
<evidence type="ECO:0000259" key="2">
    <source>
        <dbReference type="SMART" id="SM00563"/>
    </source>
</evidence>
<dbReference type="OrthoDB" id="429813at2759"/>
<dbReference type="SUPFAM" id="SSF51735">
    <property type="entry name" value="NAD(P)-binding Rossmann-fold domains"/>
    <property type="match status" value="1"/>
</dbReference>
<dbReference type="EMBL" id="KV440977">
    <property type="protein sequence ID" value="OAD75393.1"/>
    <property type="molecule type" value="Genomic_DNA"/>
</dbReference>
<feature type="domain" description="Phospholipid/glycerol acyltransferase" evidence="2">
    <location>
        <begin position="728"/>
        <end position="873"/>
    </location>
</feature>
<dbReference type="GO" id="GO:0008654">
    <property type="term" value="P:phospholipid biosynthetic process"/>
    <property type="evidence" value="ECO:0007669"/>
    <property type="project" value="TreeGrafter"/>
</dbReference>
<dbReference type="GeneID" id="29004191"/>
<keyword evidence="4" id="KW-1185">Reference proteome</keyword>
<dbReference type="Pfam" id="PF01553">
    <property type="entry name" value="Acyltransferase"/>
    <property type="match status" value="1"/>
</dbReference>
<dbReference type="InterPro" id="IPR022284">
    <property type="entry name" value="GPAT/DHAPAT"/>
</dbReference>
<dbReference type="GO" id="GO:0006072">
    <property type="term" value="P:glycerol-3-phosphate metabolic process"/>
    <property type="evidence" value="ECO:0007669"/>
    <property type="project" value="TreeGrafter"/>
</dbReference>
<dbReference type="InterPro" id="IPR002123">
    <property type="entry name" value="Plipid/glycerol_acylTrfase"/>
</dbReference>
<evidence type="ECO:0000313" key="4">
    <source>
        <dbReference type="Proteomes" id="UP000077315"/>
    </source>
</evidence>